<feature type="coiled-coil region" evidence="2">
    <location>
        <begin position="2816"/>
        <end position="2847"/>
    </location>
</feature>
<keyword evidence="6" id="KW-1185">Reference proteome</keyword>
<dbReference type="GO" id="GO:0005509">
    <property type="term" value="F:calcium ion binding"/>
    <property type="evidence" value="ECO:0007669"/>
    <property type="project" value="InterPro"/>
</dbReference>
<dbReference type="PANTHER" id="PTHR34491">
    <property type="entry name" value="A-TYPE INCLUSION PROTEIN, PUTATIVE-RELATED"/>
    <property type="match status" value="1"/>
</dbReference>
<name>A0DDP5_PARTE</name>
<evidence type="ECO:0000313" key="6">
    <source>
        <dbReference type="Proteomes" id="UP000000600"/>
    </source>
</evidence>
<dbReference type="InterPro" id="IPR018247">
    <property type="entry name" value="EF_Hand_1_Ca_BS"/>
</dbReference>
<feature type="region of interest" description="Disordered" evidence="3">
    <location>
        <begin position="162"/>
        <end position="190"/>
    </location>
</feature>
<evidence type="ECO:0000256" key="2">
    <source>
        <dbReference type="SAM" id="Coils"/>
    </source>
</evidence>
<dbReference type="OMA" id="MENYEHI"/>
<sequence length="3078" mass="361476">MDFLKDEQKFKALAKDVFIAIDENENGYIEFSEMKRTVLEMYKQANVKQLSDEQISDIINTFDQDENQILSQEELANLLRKVLEKSVQLQQEEEKKNKKKADKNEPTTFRSKKVTVKDREQQKQELKQLKEELNSLKKLDKKSQQLQNQKLVNYYVNPTARDEEVREQQQKFDASSKSLSSQSPHSSKSSISLNPLVFNQYLRQGFIKNADDMIKAQESAKTNHLIGMAVKRSSAGEWQGLIDYFNDQTQKEFDRTPSSQQFHIIGKKLTKNVKFIMIHIQNLTYTNFRDLRINSKSELTSVDKPALFFWELNYNGQTFFKNSAKEFPNQLNECLDTVLIYNYTNPIQVILWKKQGKDSIYVGQFDITNQLFQLLQKVTDQQDQLGEQTKYNLNLQKINKQLRKLQSTDIKLFRRKRISYSNNQQEDPPLIGDLIAKFQMFEICEFDAPLNQFSFTKGSPRTLEERERRMLVEQSKNGPYKWPDDQLNKALVIQINDAGIELAIVNEEDIQSYLDGQLGALIKETFYFDTSSGGSRRTSRIKRPPLSENTLLLLKTLDENPLVVQVNALRQTIRQGRLPKKVLEEALQSFGCTGSQLLIDHVDDMGMCEYDYCMDDGCYGVIIDTIQDMGFSNPDNIQQADLFAEKLVQNIKSVLMEGVRIEPLFEFLKMAEKIPDFGITINLISDQFKNGLGSKVDGDGSVQIDPGSFISYFDINSRDFDKMENYEHIMVLGKLVKLSKKHLDPDDPFLQHIQQNYEEAKTKVYFTVPVLPKKKKLREKAKLLVLQPDNVHPGLFSNLNIDKNTPLANVKQQFLKKKKEIQNNKENKEEEQDPVKLLEKPCLWNVCHELVRRKRWNMFYDGFQAEPLFYFQQGGTGNTPMMDFIEKGPFNVINQMVNQYHPNNPNEDLKDSPKLDPKKMFDMTTPKGKSFIHALALNQDINPIGQKQSLQYLLGLVEPQQQEEVLISPMSPYDATPLVLYLTKLSSVTPAFNEEEIKSIQEILNIMKQPLKKQYSQSLFRAKCFFKIHNIDIEEDDLKDYYLNHIQVSKALSLLQPGIFALVSQEIDWIQWFSLNIENYNSVQNELSFAIYNLARSGKIEFLEQFLSNFQKQQSLMPCQINPDPDFIISSNQDEFISDDNGLITIYDKDKNNEIQNTKEEMLNDLASFYAKYPLEIFIGIQQILNETKFTSLKLNRILKELILQTIKLEPRILAKQFYQNKKSPYEELVKLGFEEELQKLLTPEQAQAYQEQKSNFAKNLLQEGISGKLKNKENPLKLGREKEAEFLKYTSKLMTEKGLDDVLKFIDKLKQDNIEGRQELVKKLFNQMARSLPTNFSKQQYPKIFKALRQNPNTTKQLNEKEEKFYKPRNQNKLDRIIEISNVNSYTMKQVLNAALNSKNQQLMNNCLLYLWNKSPENLTSRNLSVLRPLYSKYGQQYRSLSHHPAVCLTQQEFDQYMADTKEIATLKDYDIAAKALTKLGLPDRLPAILKKLAANKPELVFNLLEEIALNQLEKQLLEVPVPPLKPNQEQVQKVQPQFIIPTKRQIILNQYNLIDAGALGCLLQNAKKLLEKSAKMPKSLNAYNHTLSKQAFQQYYSQKLRQNFYTQNPGTMYSNWSPPKPNMEKTVEIILDALKDSLDNLLQQKPELMEKLEKISLLPLITNNIAIFNKLNNKENRIFTAIENIILQNLKQKASNLELVRIDKRMKMNLQFLEQNFLPTLKSVMEQEKSRSLRIFRALDYTLKKEQQPLQLQFATEVILIIAKNFVPQDFSGIFENNVEYLFNALAVSLMRSKTTDQRALEFMGSQLNKYQFYDLVHSLDLGEKNPEDQGDQQIKAGGKKKPNPQTIKQRLEEARLFKKIETLPQKSEIESAIRLVVPSQNNIPYFIKLLKAKVKPFFQNYEKQQQFANGEPFAINNLSSLNLFEYLIVKCHYTLISSKEFIQFQNIIQTQINPRVLQRKTSSSGSYTLFELISDQILNMKLPLLYKDYENKPELQIYLNLPIFYQVLMYSSESSSIKYFENFIVDGVNLNLFYNWMKFNVQEEKKDNISLYNCFVPIITKKYGLLFNKIVQFLRKLLKNDKDYYGNLAEILNNTNFSDSIQKFDEKGEIKLTLLEYSIFQGFPDFCMIYDKQITLIRNPLDKEVFEFLENSIRKCSEELKQEEKILINYCNKYEKDQGNYRLVYYKIYLMLKKYFVGNQKQNNALQSSLLLFKIMLEYNPDLNLLLNINQSIKLTEDIQEIEMNKLLVDEQFFYLQLYGFDQALKYKTSIIDYVRKFHPKLKLFWVQQEVIDAFKTNFQFDYTKGLKKLEYYDSSQMKDQFDQFLPEVLLYVYYNQPDFLERYSKDSDQQEPFKQFMIYKYMLPIIRHQSTQEILQPIEQKQIKKKDLEEMVEKQQEFYNRVLEQMLVEDVELNFQNAAILVIYISTCNDQIDYIGEKDAVSLKIIPILNHLLERLSIQDLNQFILFMIFQIRNNDLYNIVMEWSQQSKAAINKDIFKEKSFIQGILNFLNGRRKSDNFNFNYQQNDLLRLFQFEFAKTDKMCKDKIYRGFCILSIALNFISELELFKQQIDPNDTVSINIELLENSKGKNSSLKVLSIKEIITDQELSGFNYQIEVPMIYQEKNNILNLQINPNILKEYQELTEKQRFENISNKNLQVQLKDKQFTINSIQVQIAIKPNQLQFDNIQVISDQLYEKYPFLFGDLYNNLVHNIDLDREIFYDDENNNKIVQRKNLTIEEEVNVQAYFDVKSYQYEITLNILNLKKPLFYQKCSRETQIKQLIDDYSKKQSQFNYIKRFLSVEGNNIGEYQSMMELSKEKINLKKQKSQLGDEELEQLKQLQEKYKKYQVPPYFVYELDWPIYIENKTIKADEYNFPPLLFKKLISIIDGIFFESVLSENENRKSSIKKVYIKDQSFQINYISFIDTLVIQFAKILELKSKNRLMQLSIEDVAYQALEWPFLKFIMNLIKNKIQKSSLLFEMKESSKPEVQVNLPGIDECVQLSKTTYFYYCGMFVVRLGVFFNKKLLKLEKPEDQNLRYSQNFSLDYNLEPYINYIINETQLKAVLKKENNNIQ</sequence>
<feature type="coiled-coil region" evidence="2">
    <location>
        <begin position="2382"/>
        <end position="2409"/>
    </location>
</feature>
<evidence type="ECO:0000313" key="5">
    <source>
        <dbReference type="EMBL" id="CAK81162.1"/>
    </source>
</evidence>
<dbReference type="SMART" id="SM00054">
    <property type="entry name" value="EFh"/>
    <property type="match status" value="2"/>
</dbReference>
<dbReference type="PANTHER" id="PTHR34491:SF129">
    <property type="entry name" value="CHROMOSOME UNDETERMINED SCAFFOLD_47, WHOLE GENOME SHOTGUN SEQUENCE"/>
    <property type="match status" value="1"/>
</dbReference>
<keyword evidence="1" id="KW-0106">Calcium</keyword>
<dbReference type="OrthoDB" id="26525at2759"/>
<feature type="coiled-coil region" evidence="2">
    <location>
        <begin position="1633"/>
        <end position="1660"/>
    </location>
</feature>
<feature type="region of interest" description="Disordered" evidence="3">
    <location>
        <begin position="1827"/>
        <end position="1848"/>
    </location>
</feature>
<evidence type="ECO:0000256" key="1">
    <source>
        <dbReference type="ARBA" id="ARBA00022837"/>
    </source>
</evidence>
<feature type="domain" description="EF-hand" evidence="4">
    <location>
        <begin position="50"/>
        <end position="85"/>
    </location>
</feature>
<protein>
    <recommendedName>
        <fullName evidence="4">EF-hand domain-containing protein</fullName>
    </recommendedName>
</protein>
<dbReference type="HOGENOM" id="CLU_225854_0_0_1"/>
<dbReference type="PROSITE" id="PS00018">
    <property type="entry name" value="EF_HAND_1"/>
    <property type="match status" value="2"/>
</dbReference>
<evidence type="ECO:0000256" key="3">
    <source>
        <dbReference type="SAM" id="MobiDB-lite"/>
    </source>
</evidence>
<evidence type="ECO:0000259" key="4">
    <source>
        <dbReference type="PROSITE" id="PS50222"/>
    </source>
</evidence>
<dbReference type="Proteomes" id="UP000000600">
    <property type="component" value="Unassembled WGS sequence"/>
</dbReference>
<accession>A0DDP5</accession>
<organism evidence="5 6">
    <name type="scientific">Paramecium tetraurelia</name>
    <dbReference type="NCBI Taxonomy" id="5888"/>
    <lineage>
        <taxon>Eukaryota</taxon>
        <taxon>Sar</taxon>
        <taxon>Alveolata</taxon>
        <taxon>Ciliophora</taxon>
        <taxon>Intramacronucleata</taxon>
        <taxon>Oligohymenophorea</taxon>
        <taxon>Peniculida</taxon>
        <taxon>Parameciidae</taxon>
        <taxon>Paramecium</taxon>
    </lineage>
</organism>
<proteinExistence type="predicted"/>
<feature type="domain" description="EF-hand" evidence="4">
    <location>
        <begin position="9"/>
        <end position="44"/>
    </location>
</feature>
<dbReference type="InParanoid" id="A0DDP5"/>
<keyword evidence="2" id="KW-0175">Coiled coil</keyword>
<gene>
    <name evidence="5" type="ORF">GSPATT00016003001</name>
</gene>
<dbReference type="InterPro" id="IPR002048">
    <property type="entry name" value="EF_hand_dom"/>
</dbReference>
<dbReference type="Pfam" id="PF13499">
    <property type="entry name" value="EF-hand_7"/>
    <property type="match status" value="1"/>
</dbReference>
<reference evidence="5 6" key="1">
    <citation type="journal article" date="2006" name="Nature">
        <title>Global trends of whole-genome duplications revealed by the ciliate Paramecium tetraurelia.</title>
        <authorList>
            <consortium name="Genoscope"/>
            <person name="Aury J.-M."/>
            <person name="Jaillon O."/>
            <person name="Duret L."/>
            <person name="Noel B."/>
            <person name="Jubin C."/>
            <person name="Porcel B.M."/>
            <person name="Segurens B."/>
            <person name="Daubin V."/>
            <person name="Anthouard V."/>
            <person name="Aiach N."/>
            <person name="Arnaiz O."/>
            <person name="Billaut A."/>
            <person name="Beisson J."/>
            <person name="Blanc I."/>
            <person name="Bouhouche K."/>
            <person name="Camara F."/>
            <person name="Duharcourt S."/>
            <person name="Guigo R."/>
            <person name="Gogendeau D."/>
            <person name="Katinka M."/>
            <person name="Keller A.-M."/>
            <person name="Kissmehl R."/>
            <person name="Klotz C."/>
            <person name="Koll F."/>
            <person name="Le Moue A."/>
            <person name="Lepere C."/>
            <person name="Malinsky S."/>
            <person name="Nowacki M."/>
            <person name="Nowak J.K."/>
            <person name="Plattner H."/>
            <person name="Poulain J."/>
            <person name="Ruiz F."/>
            <person name="Serrano V."/>
            <person name="Zagulski M."/>
            <person name="Dessen P."/>
            <person name="Betermier M."/>
            <person name="Weissenbach J."/>
            <person name="Scarpelli C."/>
            <person name="Schachter V."/>
            <person name="Sperling L."/>
            <person name="Meyer E."/>
            <person name="Cohen J."/>
            <person name="Wincker P."/>
        </authorList>
    </citation>
    <scope>NUCLEOTIDE SEQUENCE [LARGE SCALE GENOMIC DNA]</scope>
    <source>
        <strain evidence="5 6">Stock d4-2</strain>
    </source>
</reference>
<dbReference type="InterPro" id="IPR011992">
    <property type="entry name" value="EF-hand-dom_pair"/>
</dbReference>
<dbReference type="Gene3D" id="1.10.238.10">
    <property type="entry name" value="EF-hand"/>
    <property type="match status" value="1"/>
</dbReference>
<dbReference type="PROSITE" id="PS50222">
    <property type="entry name" value="EF_HAND_2"/>
    <property type="match status" value="2"/>
</dbReference>
<dbReference type="SUPFAM" id="SSF47473">
    <property type="entry name" value="EF-hand"/>
    <property type="match status" value="1"/>
</dbReference>
<feature type="region of interest" description="Disordered" evidence="3">
    <location>
        <begin position="92"/>
        <end position="123"/>
    </location>
</feature>
<dbReference type="KEGG" id="ptm:GSPATT00016003001"/>
<dbReference type="GeneID" id="5034341"/>
<dbReference type="RefSeq" id="XP_001448559.1">
    <property type="nucleotide sequence ID" value="XM_001448522.2"/>
</dbReference>
<dbReference type="EMBL" id="CT868396">
    <property type="protein sequence ID" value="CAK81162.1"/>
    <property type="molecule type" value="Genomic_DNA"/>
</dbReference>
<feature type="compositionally biased region" description="Low complexity" evidence="3">
    <location>
        <begin position="175"/>
        <end position="190"/>
    </location>
</feature>